<accession>A0A0C3A0N7</accession>
<dbReference type="Proteomes" id="UP000053989">
    <property type="component" value="Unassembled WGS sequence"/>
</dbReference>
<protein>
    <submittedName>
        <fullName evidence="1">Uncharacterized protein</fullName>
    </submittedName>
</protein>
<keyword evidence="2" id="KW-1185">Reference proteome</keyword>
<reference evidence="2" key="2">
    <citation type="submission" date="2015-01" db="EMBL/GenBank/DDBJ databases">
        <title>Evolutionary Origins and Diversification of the Mycorrhizal Mutualists.</title>
        <authorList>
            <consortium name="DOE Joint Genome Institute"/>
            <consortium name="Mycorrhizal Genomics Consortium"/>
            <person name="Kohler A."/>
            <person name="Kuo A."/>
            <person name="Nagy L.G."/>
            <person name="Floudas D."/>
            <person name="Copeland A."/>
            <person name="Barry K.W."/>
            <person name="Cichocki N."/>
            <person name="Veneault-Fourrey C."/>
            <person name="LaButti K."/>
            <person name="Lindquist E.A."/>
            <person name="Lipzen A."/>
            <person name="Lundell T."/>
            <person name="Morin E."/>
            <person name="Murat C."/>
            <person name="Riley R."/>
            <person name="Ohm R."/>
            <person name="Sun H."/>
            <person name="Tunlid A."/>
            <person name="Henrissat B."/>
            <person name="Grigoriev I.V."/>
            <person name="Hibbett D.S."/>
            <person name="Martin F."/>
        </authorList>
    </citation>
    <scope>NUCLEOTIDE SEQUENCE [LARGE SCALE GENOMIC DNA]</scope>
    <source>
        <strain evidence="2">Foug A</strain>
    </source>
</reference>
<evidence type="ECO:0000313" key="2">
    <source>
        <dbReference type="Proteomes" id="UP000053989"/>
    </source>
</evidence>
<organism evidence="1 2">
    <name type="scientific">Scleroderma citrinum Foug A</name>
    <dbReference type="NCBI Taxonomy" id="1036808"/>
    <lineage>
        <taxon>Eukaryota</taxon>
        <taxon>Fungi</taxon>
        <taxon>Dikarya</taxon>
        <taxon>Basidiomycota</taxon>
        <taxon>Agaricomycotina</taxon>
        <taxon>Agaricomycetes</taxon>
        <taxon>Agaricomycetidae</taxon>
        <taxon>Boletales</taxon>
        <taxon>Sclerodermatineae</taxon>
        <taxon>Sclerodermataceae</taxon>
        <taxon>Scleroderma</taxon>
    </lineage>
</organism>
<dbReference type="InParanoid" id="A0A0C3A0N7"/>
<name>A0A0C3A0N7_9AGAM</name>
<proteinExistence type="predicted"/>
<dbReference type="EMBL" id="KN822088">
    <property type="protein sequence ID" value="KIM58247.1"/>
    <property type="molecule type" value="Genomic_DNA"/>
</dbReference>
<evidence type="ECO:0000313" key="1">
    <source>
        <dbReference type="EMBL" id="KIM58247.1"/>
    </source>
</evidence>
<sequence>MLLGIDITQWSSVFPIGYYTLLLLRTLSDQPETHQDRRPACFGMKHSCSRSSRCSGSGPSSRFQTCHLAIVFCV</sequence>
<reference evidence="1 2" key="1">
    <citation type="submission" date="2014-04" db="EMBL/GenBank/DDBJ databases">
        <authorList>
            <consortium name="DOE Joint Genome Institute"/>
            <person name="Kuo A."/>
            <person name="Kohler A."/>
            <person name="Nagy L.G."/>
            <person name="Floudas D."/>
            <person name="Copeland A."/>
            <person name="Barry K.W."/>
            <person name="Cichocki N."/>
            <person name="Veneault-Fourrey C."/>
            <person name="LaButti K."/>
            <person name="Lindquist E.A."/>
            <person name="Lipzen A."/>
            <person name="Lundell T."/>
            <person name="Morin E."/>
            <person name="Murat C."/>
            <person name="Sun H."/>
            <person name="Tunlid A."/>
            <person name="Henrissat B."/>
            <person name="Grigoriev I.V."/>
            <person name="Hibbett D.S."/>
            <person name="Martin F."/>
            <person name="Nordberg H.P."/>
            <person name="Cantor M.N."/>
            <person name="Hua S.X."/>
        </authorList>
    </citation>
    <scope>NUCLEOTIDE SEQUENCE [LARGE SCALE GENOMIC DNA]</scope>
    <source>
        <strain evidence="1 2">Foug A</strain>
    </source>
</reference>
<dbReference type="AlphaFoldDB" id="A0A0C3A0N7"/>
<dbReference type="HOGENOM" id="CLU_2689276_0_0_1"/>
<gene>
    <name evidence="1" type="ORF">SCLCIDRAFT_1097553</name>
</gene>